<protein>
    <submittedName>
        <fullName evidence="2">Uncharacterized protein</fullName>
    </submittedName>
</protein>
<reference evidence="2 3" key="1">
    <citation type="journal article" date="2013" name="BMC Genomics">
        <title>ContigScape: a Cytoscape plugin facilitating microbial genome gap closing.</title>
        <authorList>
            <person name="Tang B."/>
            <person name="Wang Q."/>
            <person name="Yang M."/>
            <person name="Xie F."/>
            <person name="Zhu Y."/>
            <person name="Zhuo Y."/>
            <person name="Wang S."/>
            <person name="Gao H."/>
            <person name="Ding X."/>
            <person name="Zhang L."/>
            <person name="Zhao G."/>
            <person name="Zheng H."/>
        </authorList>
    </citation>
    <scope>NUCLEOTIDE SEQUENCE [LARGE SCALE GENOMIC DNA]</scope>
    <source>
        <strain evidence="2 3">HCCB10007</strain>
    </source>
</reference>
<gene>
    <name evidence="2" type="ORF">AORI_2897</name>
</gene>
<evidence type="ECO:0000313" key="3">
    <source>
        <dbReference type="Proteomes" id="UP000013968"/>
    </source>
</evidence>
<dbReference type="AlphaFoldDB" id="R4T495"/>
<name>R4T495_9PSEU</name>
<dbReference type="KEGG" id="aoi:AORI_2897"/>
<dbReference type="HOGENOM" id="CLU_2550892_0_0_11"/>
<keyword evidence="3" id="KW-1185">Reference proteome</keyword>
<proteinExistence type="predicted"/>
<organism evidence="2 3">
    <name type="scientific">Amycolatopsis keratiniphila</name>
    <dbReference type="NCBI Taxonomy" id="129921"/>
    <lineage>
        <taxon>Bacteria</taxon>
        <taxon>Bacillati</taxon>
        <taxon>Actinomycetota</taxon>
        <taxon>Actinomycetes</taxon>
        <taxon>Pseudonocardiales</taxon>
        <taxon>Pseudonocardiaceae</taxon>
        <taxon>Amycolatopsis</taxon>
        <taxon>Amycolatopsis japonica group</taxon>
    </lineage>
</organism>
<accession>R4T495</accession>
<feature type="compositionally biased region" description="Polar residues" evidence="1">
    <location>
        <begin position="60"/>
        <end position="70"/>
    </location>
</feature>
<evidence type="ECO:0000256" key="1">
    <source>
        <dbReference type="SAM" id="MobiDB-lite"/>
    </source>
</evidence>
<sequence>MNSSPRASASGRIGPERVCAVKNVSASGWTIGNDKGSSRSIVAPASAGTSRSSHERSPAGTCSRSTSDSTVKAPPASVLCGQ</sequence>
<dbReference type="EMBL" id="CP003410">
    <property type="protein sequence ID" value="AGM05483.1"/>
    <property type="molecule type" value="Genomic_DNA"/>
</dbReference>
<feature type="region of interest" description="Disordered" evidence="1">
    <location>
        <begin position="28"/>
        <end position="82"/>
    </location>
</feature>
<evidence type="ECO:0000313" key="2">
    <source>
        <dbReference type="EMBL" id="AGM05483.1"/>
    </source>
</evidence>
<dbReference type="Proteomes" id="UP000013968">
    <property type="component" value="Chromosome"/>
</dbReference>